<dbReference type="Gene3D" id="1.20.140.150">
    <property type="match status" value="1"/>
</dbReference>
<accession>A0AAN8LQM5</accession>
<feature type="transmembrane region" description="Helical" evidence="10">
    <location>
        <begin position="67"/>
        <end position="93"/>
    </location>
</feature>
<reference evidence="11 12" key="1">
    <citation type="submission" date="2021-04" db="EMBL/GenBank/DDBJ databases">
        <authorList>
            <person name="De Guttry C."/>
            <person name="Zahm M."/>
            <person name="Klopp C."/>
            <person name="Cabau C."/>
            <person name="Louis A."/>
            <person name="Berthelot C."/>
            <person name="Parey E."/>
            <person name="Roest Crollius H."/>
            <person name="Montfort J."/>
            <person name="Robinson-Rechavi M."/>
            <person name="Bucao C."/>
            <person name="Bouchez O."/>
            <person name="Gislard M."/>
            <person name="Lluch J."/>
            <person name="Milhes M."/>
            <person name="Lampietro C."/>
            <person name="Lopez Roques C."/>
            <person name="Donnadieu C."/>
            <person name="Braasch I."/>
            <person name="Desvignes T."/>
            <person name="Postlethwait J."/>
            <person name="Bobe J."/>
            <person name="Wedekind C."/>
            <person name="Guiguen Y."/>
        </authorList>
    </citation>
    <scope>NUCLEOTIDE SEQUENCE [LARGE SCALE GENOMIC DNA]</scope>
    <source>
        <strain evidence="11">Cs_M1</strain>
        <tissue evidence="11">Blood</tissue>
    </source>
</reference>
<evidence type="ECO:0000256" key="9">
    <source>
        <dbReference type="ARBA" id="ARBA00041506"/>
    </source>
</evidence>
<dbReference type="PANTHER" id="PTHR14399:SF12">
    <property type="entry name" value="TRANSMEMBRANE PROTEIN 47"/>
    <property type="match status" value="1"/>
</dbReference>
<evidence type="ECO:0000313" key="11">
    <source>
        <dbReference type="EMBL" id="KAK6316828.1"/>
    </source>
</evidence>
<comment type="caution">
    <text evidence="11">The sequence shown here is derived from an EMBL/GenBank/DDBJ whole genome shotgun (WGS) entry which is preliminary data.</text>
</comment>
<dbReference type="GO" id="GO:0098609">
    <property type="term" value="P:cell-cell adhesion"/>
    <property type="evidence" value="ECO:0007669"/>
    <property type="project" value="TreeGrafter"/>
</dbReference>
<evidence type="ECO:0000256" key="3">
    <source>
        <dbReference type="ARBA" id="ARBA00008691"/>
    </source>
</evidence>
<dbReference type="Proteomes" id="UP001356427">
    <property type="component" value="Unassembled WGS sequence"/>
</dbReference>
<keyword evidence="4 10" id="KW-0812">Transmembrane</keyword>
<evidence type="ECO:0000313" key="12">
    <source>
        <dbReference type="Proteomes" id="UP001356427"/>
    </source>
</evidence>
<gene>
    <name evidence="11" type="ORF">J4Q44_G00122280</name>
</gene>
<evidence type="ECO:0000256" key="7">
    <source>
        <dbReference type="ARBA" id="ARBA00023136"/>
    </source>
</evidence>
<protein>
    <recommendedName>
        <fullName evidence="8">Transmembrane protein 47</fullName>
    </recommendedName>
    <alternativeName>
        <fullName evidence="9">Transmembrane 4 superfamily member 10</fullName>
    </alternativeName>
</protein>
<feature type="transmembrane region" description="Helical" evidence="10">
    <location>
        <begin position="145"/>
        <end position="162"/>
    </location>
</feature>
<dbReference type="InterPro" id="IPR004031">
    <property type="entry name" value="PMP22/EMP/MP20/Claudin"/>
</dbReference>
<dbReference type="PANTHER" id="PTHR14399">
    <property type="entry name" value="P53-INDUCED PROTEIN RELATED"/>
    <property type="match status" value="1"/>
</dbReference>
<evidence type="ECO:0000256" key="2">
    <source>
        <dbReference type="ARBA" id="ARBA00004536"/>
    </source>
</evidence>
<feature type="transmembrane region" description="Helical" evidence="10">
    <location>
        <begin position="105"/>
        <end position="125"/>
    </location>
</feature>
<dbReference type="GO" id="GO:0005912">
    <property type="term" value="C:adherens junction"/>
    <property type="evidence" value="ECO:0007669"/>
    <property type="project" value="UniProtKB-SubCell"/>
</dbReference>
<comment type="similarity">
    <text evidence="3">Belongs to the TMEM47 family.</text>
</comment>
<keyword evidence="5" id="KW-0965">Cell junction</keyword>
<sequence length="235" mass="25654">MSVNEMYVFRPFKLIALLCVFLALCLDIVALLSPAWVTAERFSLSLWESCTETEAGWRCLSTLTSDWQIATLVLLLAGAAVTLVAFLVALISLCRGTHRRHYRTVAVFMFTAVVLQACALVLYPIKFIDGTVLQTYHEFNWGYGLGWGATIFMLGGGILFCLRTDMYEDAIGAGPRGGVQAHQCSAVPPEPLTLRCQVESLAAWCLSSLVLRAHSSLPTQQSAHCSSWGSLPGMG</sequence>
<keyword evidence="12" id="KW-1185">Reference proteome</keyword>
<dbReference type="EMBL" id="JAGTTL010000010">
    <property type="protein sequence ID" value="KAK6316828.1"/>
    <property type="molecule type" value="Genomic_DNA"/>
</dbReference>
<evidence type="ECO:0000256" key="1">
    <source>
        <dbReference type="ARBA" id="ARBA00004141"/>
    </source>
</evidence>
<evidence type="ECO:0000256" key="8">
    <source>
        <dbReference type="ARBA" id="ARBA00039383"/>
    </source>
</evidence>
<evidence type="ECO:0000256" key="4">
    <source>
        <dbReference type="ARBA" id="ARBA00022692"/>
    </source>
</evidence>
<evidence type="ECO:0000256" key="10">
    <source>
        <dbReference type="SAM" id="Phobius"/>
    </source>
</evidence>
<keyword evidence="6 10" id="KW-1133">Transmembrane helix</keyword>
<dbReference type="Pfam" id="PF00822">
    <property type="entry name" value="PMP22_Claudin"/>
    <property type="match status" value="1"/>
</dbReference>
<proteinExistence type="inferred from homology"/>
<evidence type="ECO:0000256" key="5">
    <source>
        <dbReference type="ARBA" id="ARBA00022949"/>
    </source>
</evidence>
<keyword evidence="7 10" id="KW-0472">Membrane</keyword>
<dbReference type="InterPro" id="IPR015664">
    <property type="entry name" value="P53_induced"/>
</dbReference>
<dbReference type="GO" id="GO:0016020">
    <property type="term" value="C:membrane"/>
    <property type="evidence" value="ECO:0007669"/>
    <property type="project" value="UniProtKB-SubCell"/>
</dbReference>
<dbReference type="AlphaFoldDB" id="A0AAN8LQM5"/>
<organism evidence="11 12">
    <name type="scientific">Coregonus suidteri</name>
    <dbReference type="NCBI Taxonomy" id="861788"/>
    <lineage>
        <taxon>Eukaryota</taxon>
        <taxon>Metazoa</taxon>
        <taxon>Chordata</taxon>
        <taxon>Craniata</taxon>
        <taxon>Vertebrata</taxon>
        <taxon>Euteleostomi</taxon>
        <taxon>Actinopterygii</taxon>
        <taxon>Neopterygii</taxon>
        <taxon>Teleostei</taxon>
        <taxon>Protacanthopterygii</taxon>
        <taxon>Salmoniformes</taxon>
        <taxon>Salmonidae</taxon>
        <taxon>Coregoninae</taxon>
        <taxon>Coregonus</taxon>
    </lineage>
</organism>
<name>A0AAN8LQM5_9TELE</name>
<evidence type="ECO:0000256" key="6">
    <source>
        <dbReference type="ARBA" id="ARBA00022989"/>
    </source>
</evidence>
<dbReference type="FunFam" id="1.20.140.150:FF:000010">
    <property type="entry name" value="transmembrane protein 47"/>
    <property type="match status" value="1"/>
</dbReference>
<comment type="subcellular location">
    <subcellularLocation>
        <location evidence="2">Cell junction</location>
        <location evidence="2">Adherens junction</location>
    </subcellularLocation>
    <subcellularLocation>
        <location evidence="1">Membrane</location>
        <topology evidence="1">Multi-pass membrane protein</topology>
    </subcellularLocation>
</comment>